<gene>
    <name evidence="1" type="ORF">HYPSUDRAFT_67180</name>
</gene>
<name>A0A0D2L5B4_HYPSF</name>
<organism evidence="1 2">
    <name type="scientific">Hypholoma sublateritium (strain FD-334 SS-4)</name>
    <dbReference type="NCBI Taxonomy" id="945553"/>
    <lineage>
        <taxon>Eukaryota</taxon>
        <taxon>Fungi</taxon>
        <taxon>Dikarya</taxon>
        <taxon>Basidiomycota</taxon>
        <taxon>Agaricomycotina</taxon>
        <taxon>Agaricomycetes</taxon>
        <taxon>Agaricomycetidae</taxon>
        <taxon>Agaricales</taxon>
        <taxon>Agaricineae</taxon>
        <taxon>Strophariaceae</taxon>
        <taxon>Hypholoma</taxon>
    </lineage>
</organism>
<reference evidence="2" key="1">
    <citation type="submission" date="2014-04" db="EMBL/GenBank/DDBJ databases">
        <title>Evolutionary Origins and Diversification of the Mycorrhizal Mutualists.</title>
        <authorList>
            <consortium name="DOE Joint Genome Institute"/>
            <consortium name="Mycorrhizal Genomics Consortium"/>
            <person name="Kohler A."/>
            <person name="Kuo A."/>
            <person name="Nagy L.G."/>
            <person name="Floudas D."/>
            <person name="Copeland A."/>
            <person name="Barry K.W."/>
            <person name="Cichocki N."/>
            <person name="Veneault-Fourrey C."/>
            <person name="LaButti K."/>
            <person name="Lindquist E.A."/>
            <person name="Lipzen A."/>
            <person name="Lundell T."/>
            <person name="Morin E."/>
            <person name="Murat C."/>
            <person name="Riley R."/>
            <person name="Ohm R."/>
            <person name="Sun H."/>
            <person name="Tunlid A."/>
            <person name="Henrissat B."/>
            <person name="Grigoriev I.V."/>
            <person name="Hibbett D.S."/>
            <person name="Martin F."/>
        </authorList>
    </citation>
    <scope>NUCLEOTIDE SEQUENCE [LARGE SCALE GENOMIC DNA]</scope>
    <source>
        <strain evidence="2">FD-334 SS-4</strain>
    </source>
</reference>
<sequence>MPILGVVAALAPKIAPVRVDDPWFKPKDKVYLTQDFYSPSGEFVPQGGTTGVVVYAHDTTITHSNGRKVYAYCVKFGLDYGQMLGVPENDLETCK</sequence>
<keyword evidence="2" id="KW-1185">Reference proteome</keyword>
<protein>
    <submittedName>
        <fullName evidence="1">Uncharacterized protein</fullName>
    </submittedName>
</protein>
<accession>A0A0D2L5B4</accession>
<dbReference type="EMBL" id="KN817552">
    <property type="protein sequence ID" value="KJA22072.1"/>
    <property type="molecule type" value="Genomic_DNA"/>
</dbReference>
<proteinExistence type="predicted"/>
<dbReference type="AlphaFoldDB" id="A0A0D2L5B4"/>
<evidence type="ECO:0000313" key="1">
    <source>
        <dbReference type="EMBL" id="KJA22072.1"/>
    </source>
</evidence>
<dbReference type="Proteomes" id="UP000054270">
    <property type="component" value="Unassembled WGS sequence"/>
</dbReference>
<evidence type="ECO:0000313" key="2">
    <source>
        <dbReference type="Proteomes" id="UP000054270"/>
    </source>
</evidence>